<proteinExistence type="predicted"/>
<name>A0A3B1BJ15_9ZZZZ</name>
<evidence type="ECO:0000313" key="1">
    <source>
        <dbReference type="EMBL" id="VAX18346.1"/>
    </source>
</evidence>
<gene>
    <name evidence="1" type="ORF">MNBD_NITROSPINAE03-184</name>
</gene>
<feature type="non-terminal residue" evidence="1">
    <location>
        <position position="1"/>
    </location>
</feature>
<protein>
    <submittedName>
        <fullName evidence="1">Uncharacterized protein</fullName>
    </submittedName>
</protein>
<accession>A0A3B1BJ15</accession>
<organism evidence="1">
    <name type="scientific">hydrothermal vent metagenome</name>
    <dbReference type="NCBI Taxonomy" id="652676"/>
    <lineage>
        <taxon>unclassified sequences</taxon>
        <taxon>metagenomes</taxon>
        <taxon>ecological metagenomes</taxon>
    </lineage>
</organism>
<sequence>QVNNPNSQGIKVSLGAHRPGSAALYRFMVTPDNMDFTDFMLKINENSLFFPVRLK</sequence>
<reference evidence="1" key="1">
    <citation type="submission" date="2018-06" db="EMBL/GenBank/DDBJ databases">
        <authorList>
            <person name="Zhirakovskaya E."/>
        </authorList>
    </citation>
    <scope>NUCLEOTIDE SEQUENCE</scope>
</reference>
<dbReference type="EMBL" id="UOGB01000107">
    <property type="protein sequence ID" value="VAX18346.1"/>
    <property type="molecule type" value="Genomic_DNA"/>
</dbReference>
<dbReference type="AlphaFoldDB" id="A0A3B1BJ15"/>